<accession>A0ABY9XT82</accession>
<dbReference type="EMBL" id="CP134537">
    <property type="protein sequence ID" value="WNH09144.1"/>
    <property type="molecule type" value="Genomic_DNA"/>
</dbReference>
<evidence type="ECO:0000313" key="2">
    <source>
        <dbReference type="EMBL" id="WNH09144.1"/>
    </source>
</evidence>
<feature type="domain" description="Rhamnogalacturonase A/B/Epimerase-like pectate lyase" evidence="1">
    <location>
        <begin position="60"/>
        <end position="114"/>
    </location>
</feature>
<dbReference type="PANTHER" id="PTHR31339:SF9">
    <property type="entry name" value="PLASMIN AND FIBRONECTIN-BINDING PROTEIN A"/>
    <property type="match status" value="1"/>
</dbReference>
<dbReference type="Pfam" id="PF12708">
    <property type="entry name" value="Pect-lyase_RHGA_epim"/>
    <property type="match status" value="1"/>
</dbReference>
<organism evidence="2 3">
    <name type="scientific">Thalassobellus suaedae</name>
    <dbReference type="NCBI Taxonomy" id="3074124"/>
    <lineage>
        <taxon>Bacteria</taxon>
        <taxon>Pseudomonadati</taxon>
        <taxon>Bacteroidota</taxon>
        <taxon>Flavobacteriia</taxon>
        <taxon>Flavobacteriales</taxon>
        <taxon>Flavobacteriaceae</taxon>
        <taxon>Thalassobellus</taxon>
    </lineage>
</organism>
<evidence type="ECO:0000259" key="1">
    <source>
        <dbReference type="Pfam" id="PF12708"/>
    </source>
</evidence>
<dbReference type="Gene3D" id="2.160.20.10">
    <property type="entry name" value="Single-stranded right-handed beta-helix, Pectin lyase-like"/>
    <property type="match status" value="1"/>
</dbReference>
<dbReference type="InterPro" id="IPR051801">
    <property type="entry name" value="GH28_Enzymes"/>
</dbReference>
<reference evidence="2 3" key="1">
    <citation type="submission" date="2023-09" db="EMBL/GenBank/DDBJ databases">
        <title>Thalassobella suaedae gen. nov., sp. nov., a marine bacterium of the family Flavobacteriaceae isolated from a halophyte Suaeda japonica.</title>
        <authorList>
            <person name="Lee S.Y."/>
            <person name="Hwang C.Y."/>
        </authorList>
    </citation>
    <scope>NUCLEOTIDE SEQUENCE [LARGE SCALE GENOMIC DNA]</scope>
    <source>
        <strain evidence="2 3">HL-DH14</strain>
    </source>
</reference>
<gene>
    <name evidence="2" type="ORF">RHP51_19350</name>
</gene>
<dbReference type="SUPFAM" id="SSF51126">
    <property type="entry name" value="Pectin lyase-like"/>
    <property type="match status" value="1"/>
</dbReference>
<dbReference type="RefSeq" id="WP_415865666.1">
    <property type="nucleotide sequence ID" value="NZ_CP134537.1"/>
</dbReference>
<proteinExistence type="predicted"/>
<dbReference type="InterPro" id="IPR024535">
    <property type="entry name" value="RHGA/B-epi-like_pectate_lyase"/>
</dbReference>
<keyword evidence="2" id="KW-0378">Hydrolase</keyword>
<dbReference type="Proteomes" id="UP001302806">
    <property type="component" value="Chromosome"/>
</dbReference>
<protein>
    <submittedName>
        <fullName evidence="2">Glycosyl hydrolase family 28-related protein</fullName>
    </submittedName>
</protein>
<name>A0ABY9XT82_9FLAO</name>
<dbReference type="PANTHER" id="PTHR31339">
    <property type="entry name" value="PECTIN LYASE-RELATED"/>
    <property type="match status" value="1"/>
</dbReference>
<evidence type="ECO:0000313" key="3">
    <source>
        <dbReference type="Proteomes" id="UP001302806"/>
    </source>
</evidence>
<dbReference type="InterPro" id="IPR012334">
    <property type="entry name" value="Pectin_lyas_fold"/>
</dbReference>
<dbReference type="GO" id="GO:0016787">
    <property type="term" value="F:hydrolase activity"/>
    <property type="evidence" value="ECO:0007669"/>
    <property type="project" value="UniProtKB-KW"/>
</dbReference>
<dbReference type="InterPro" id="IPR011050">
    <property type="entry name" value="Pectin_lyase_fold/virulence"/>
</dbReference>
<sequence length="199" mass="22217">MKLDTKKALNLLLCIAIFSITLNSCKDKVKEEKITEIDPFDTADEIISKIKKLEFPDNTINIVDLGAIADGKTLNTQAIKKAIDSCNKSGGGKVIIPSGNFLTGPIVLKSNVNLHLEEGANVLFTTDKSAYLPTVHTSYEAVELMNYSPLIYAYKQNNIAVTGKGTFNGQADRENWWISMVWCRTLWVHRRNSKAKRRP</sequence>